<comment type="subcellular location">
    <subcellularLocation>
        <location evidence="1">Cell inner membrane</location>
    </subcellularLocation>
</comment>
<sequence length="323" mass="39088">MKVLYSLLFGIWYLLSLFPLRILYIFSDILYLIVCYIVRYRHRIIWKNLCESLPEKPEKELRKIEKGFYHWFCDYIVETIKLMTMSSKQLKKHIIFTGTEQIDRYVEQELSCAIYLGHYGEWEWITSLPLWIGKKAQCMQIYHPLENKHFDDLFKYVRERQGALCVPMAETLRRVVAYQQKKQPIVMGYISDQVPFWNNIHHWYNFLHHDTPVLTGSEKVIKVANQVTFYGDVSRIKRGYYRCEIRLLTDNPKSVPDYGITDMYFEELEKTIRRDPSLYLWSHNRWKRTHEEYNMRYDKTTGRVDLGSLEEIEKRKKHQAHTT</sequence>
<evidence type="ECO:0000256" key="1">
    <source>
        <dbReference type="ARBA" id="ARBA00004533"/>
    </source>
</evidence>
<dbReference type="Proteomes" id="UP000005580">
    <property type="component" value="Unassembled WGS sequence"/>
</dbReference>
<evidence type="ECO:0000256" key="3">
    <source>
        <dbReference type="ARBA" id="ARBA00022519"/>
    </source>
</evidence>
<dbReference type="eggNOG" id="COG1560">
    <property type="taxonomic scope" value="Bacteria"/>
</dbReference>
<dbReference type="InterPro" id="IPR004960">
    <property type="entry name" value="LipA_acyltrans"/>
</dbReference>
<keyword evidence="4" id="KW-0808">Transferase</keyword>
<dbReference type="RefSeq" id="WP_004369022.1">
    <property type="nucleotide sequence ID" value="NZ_GL833119.1"/>
</dbReference>
<dbReference type="GO" id="GO:0005886">
    <property type="term" value="C:plasma membrane"/>
    <property type="evidence" value="ECO:0007669"/>
    <property type="project" value="UniProtKB-SubCell"/>
</dbReference>
<organism evidence="8 9">
    <name type="scientific">Hoylesella oralis ATCC 33269</name>
    <dbReference type="NCBI Taxonomy" id="873533"/>
    <lineage>
        <taxon>Bacteria</taxon>
        <taxon>Pseudomonadati</taxon>
        <taxon>Bacteroidota</taxon>
        <taxon>Bacteroidia</taxon>
        <taxon>Bacteroidales</taxon>
        <taxon>Prevotellaceae</taxon>
        <taxon>Hoylesella</taxon>
    </lineage>
</organism>
<proteinExistence type="predicted"/>
<evidence type="ECO:0000313" key="9">
    <source>
        <dbReference type="Proteomes" id="UP000005580"/>
    </source>
</evidence>
<protein>
    <submittedName>
        <fullName evidence="8">Lipid A biosynthesis (KDO)2-(Lauroyl)-lipid IVA acyltransferase</fullName>
    </submittedName>
</protein>
<comment type="caution">
    <text evidence="8">The sequence shown here is derived from an EMBL/GenBank/DDBJ whole genome shotgun (WGS) entry which is preliminary data.</text>
</comment>
<dbReference type="GO" id="GO:0016746">
    <property type="term" value="F:acyltransferase activity"/>
    <property type="evidence" value="ECO:0007669"/>
    <property type="project" value="UniProtKB-KW"/>
</dbReference>
<dbReference type="GO" id="GO:0009247">
    <property type="term" value="P:glycolipid biosynthetic process"/>
    <property type="evidence" value="ECO:0007669"/>
    <property type="project" value="UniProtKB-ARBA"/>
</dbReference>
<keyword evidence="7" id="KW-1133">Transmembrane helix</keyword>
<dbReference type="CDD" id="cd07984">
    <property type="entry name" value="LPLAT_LABLAT-like"/>
    <property type="match status" value="1"/>
</dbReference>
<evidence type="ECO:0000256" key="7">
    <source>
        <dbReference type="SAM" id="Phobius"/>
    </source>
</evidence>
<keyword evidence="5 7" id="KW-0472">Membrane</keyword>
<gene>
    <name evidence="8" type="ORF">HMPREF0663_10333</name>
</gene>
<evidence type="ECO:0000256" key="4">
    <source>
        <dbReference type="ARBA" id="ARBA00022679"/>
    </source>
</evidence>
<name>E7RMI3_9BACT</name>
<keyword evidence="6 8" id="KW-0012">Acyltransferase</keyword>
<dbReference type="PANTHER" id="PTHR30606:SF10">
    <property type="entry name" value="PHOSPHATIDYLINOSITOL MANNOSIDE ACYLTRANSFERASE"/>
    <property type="match status" value="1"/>
</dbReference>
<evidence type="ECO:0000256" key="5">
    <source>
        <dbReference type="ARBA" id="ARBA00023136"/>
    </source>
</evidence>
<keyword evidence="3" id="KW-0997">Cell inner membrane</keyword>
<reference evidence="8" key="1">
    <citation type="submission" date="2011-01" db="EMBL/GenBank/DDBJ databases">
        <authorList>
            <person name="Muzny D."/>
            <person name="Qin X."/>
            <person name="Buhay C."/>
            <person name="Dugan-Rocha S."/>
            <person name="Ding Y."/>
            <person name="Chen G."/>
            <person name="Hawes A."/>
            <person name="Holder M."/>
            <person name="Jhangiani S."/>
            <person name="Johnson A."/>
            <person name="Khan Z."/>
            <person name="Li Z."/>
            <person name="Liu W."/>
            <person name="Liu X."/>
            <person name="Perez L."/>
            <person name="Shen H."/>
            <person name="Wang Q."/>
            <person name="Watt J."/>
            <person name="Xi L."/>
            <person name="Xin Y."/>
            <person name="Zhou J."/>
            <person name="Deng J."/>
            <person name="Jiang H."/>
            <person name="Liu Y."/>
            <person name="Qu J."/>
            <person name="Song X.-Z."/>
            <person name="Zhang L."/>
            <person name="Villasana D."/>
            <person name="Johnson A."/>
            <person name="Liu J."/>
            <person name="Liyanage D."/>
            <person name="Lorensuhewa L."/>
            <person name="Robinson T."/>
            <person name="Song A."/>
            <person name="Song B.-B."/>
            <person name="Dinh H."/>
            <person name="Thornton R."/>
            <person name="Coyle M."/>
            <person name="Francisco L."/>
            <person name="Jackson L."/>
            <person name="Javaid M."/>
            <person name="Korchina V."/>
            <person name="Kovar C."/>
            <person name="Mata R."/>
            <person name="Mathew T."/>
            <person name="Ngo R."/>
            <person name="Nguyen L."/>
            <person name="Nguyen N."/>
            <person name="Okwuonu G."/>
            <person name="Ongeri F."/>
            <person name="Pham C."/>
            <person name="Simmons D."/>
            <person name="Wilczek-Boney K."/>
            <person name="Hale W."/>
            <person name="Jakkamsetti A."/>
            <person name="Pham P."/>
            <person name="Ruth R."/>
            <person name="San Lucas F."/>
            <person name="Warren J."/>
            <person name="Zhang J."/>
            <person name="Zhao Z."/>
            <person name="Zhou C."/>
            <person name="Zhu D."/>
            <person name="Lee S."/>
            <person name="Bess C."/>
            <person name="Blankenburg K."/>
            <person name="Forbes L."/>
            <person name="Fu Q."/>
            <person name="Gubbala S."/>
            <person name="Hirani K."/>
            <person name="Jayaseelan J.C."/>
            <person name="Lara F."/>
            <person name="Munidasa M."/>
            <person name="Palculict T."/>
            <person name="Patil S."/>
            <person name="Pu L.-L."/>
            <person name="Saada N."/>
            <person name="Tang L."/>
            <person name="Weissenberger G."/>
            <person name="Zhu Y."/>
            <person name="Hemphill L."/>
            <person name="Shang Y."/>
            <person name="Youmans B."/>
            <person name="Ayvaz T."/>
            <person name="Ross M."/>
            <person name="Santibanez J."/>
            <person name="Aqrawi P."/>
            <person name="Gross S."/>
            <person name="Joshi V."/>
            <person name="Fowler G."/>
            <person name="Nazareth L."/>
            <person name="Reid J."/>
            <person name="Worley K."/>
            <person name="Petrosino J."/>
            <person name="Highlander S."/>
            <person name="Gibbs R."/>
        </authorList>
    </citation>
    <scope>NUCLEOTIDE SEQUENCE [LARGE SCALE GENOMIC DNA]</scope>
    <source>
        <strain evidence="8">ATCC 33269</strain>
    </source>
</reference>
<dbReference type="Pfam" id="PF03279">
    <property type="entry name" value="Lip_A_acyltrans"/>
    <property type="match status" value="1"/>
</dbReference>
<evidence type="ECO:0000313" key="8">
    <source>
        <dbReference type="EMBL" id="EFZ37964.1"/>
    </source>
</evidence>
<evidence type="ECO:0000256" key="6">
    <source>
        <dbReference type="ARBA" id="ARBA00023315"/>
    </source>
</evidence>
<keyword evidence="7" id="KW-0812">Transmembrane</keyword>
<evidence type="ECO:0000256" key="2">
    <source>
        <dbReference type="ARBA" id="ARBA00022475"/>
    </source>
</evidence>
<dbReference type="HOGENOM" id="CLU_049421_4_1_10"/>
<dbReference type="AlphaFoldDB" id="E7RMI3"/>
<keyword evidence="9" id="KW-1185">Reference proteome</keyword>
<accession>E7RMI3</accession>
<dbReference type="PANTHER" id="PTHR30606">
    <property type="entry name" value="LIPID A BIOSYNTHESIS LAUROYL ACYLTRANSFERASE"/>
    <property type="match status" value="1"/>
</dbReference>
<dbReference type="EMBL" id="AEPE02000002">
    <property type="protein sequence ID" value="EFZ37964.1"/>
    <property type="molecule type" value="Genomic_DNA"/>
</dbReference>
<keyword evidence="2" id="KW-1003">Cell membrane</keyword>
<feature type="transmembrane region" description="Helical" evidence="7">
    <location>
        <begin position="12"/>
        <end position="38"/>
    </location>
</feature>
<dbReference type="STRING" id="28134.SAMN05444288_0527"/>